<dbReference type="EMBL" id="NXID01000017">
    <property type="protein sequence ID" value="RXK15881.1"/>
    <property type="molecule type" value="Genomic_DNA"/>
</dbReference>
<comment type="caution">
    <text evidence="1">The sequence shown here is derived from an EMBL/GenBank/DDBJ whole genome shotgun (WGS) entry which is preliminary data.</text>
</comment>
<evidence type="ECO:0000313" key="2">
    <source>
        <dbReference type="Proteomes" id="UP000290092"/>
    </source>
</evidence>
<reference evidence="1 2" key="1">
    <citation type="submission" date="2017-09" db="EMBL/GenBank/DDBJ databases">
        <title>Genomics of the genus Arcobacter.</title>
        <authorList>
            <person name="Perez-Cataluna A."/>
            <person name="Figueras M.J."/>
            <person name="Salas-Masso N."/>
        </authorList>
    </citation>
    <scope>NUCLEOTIDE SEQUENCE [LARGE SCALE GENOMIC DNA]</scope>
    <source>
        <strain evidence="1 2">CECT 7386</strain>
    </source>
</reference>
<sequence>MRIIFEAIVKENGIGGWYLEIKDTMSNRVEKCNDLEEFSFTIEKMGEDYGGHIDEVKWQVDSNVTAEHLSEVKAKMANYYKELFNNSKD</sequence>
<keyword evidence="2" id="KW-1185">Reference proteome</keyword>
<name>A0AAX2AJY3_9BACT</name>
<dbReference type="RefSeq" id="WP_114842686.1">
    <property type="nucleotide sequence ID" value="NZ_CP031219.1"/>
</dbReference>
<accession>A0AAX2AJY3</accession>
<dbReference type="KEGG" id="amyt:AMYT_2326"/>
<organism evidence="1 2">
    <name type="scientific">Malaciobacter mytili LMG 24559</name>
    <dbReference type="NCBI Taxonomy" id="1032238"/>
    <lineage>
        <taxon>Bacteria</taxon>
        <taxon>Pseudomonadati</taxon>
        <taxon>Campylobacterota</taxon>
        <taxon>Epsilonproteobacteria</taxon>
        <taxon>Campylobacterales</taxon>
        <taxon>Arcobacteraceae</taxon>
        <taxon>Malaciobacter</taxon>
    </lineage>
</organism>
<protein>
    <submittedName>
        <fullName evidence="1">Uncharacterized protein</fullName>
    </submittedName>
</protein>
<dbReference type="AlphaFoldDB" id="A0AAX2AJY3"/>
<proteinExistence type="predicted"/>
<evidence type="ECO:0000313" key="1">
    <source>
        <dbReference type="EMBL" id="RXK15881.1"/>
    </source>
</evidence>
<dbReference type="Proteomes" id="UP000290092">
    <property type="component" value="Unassembled WGS sequence"/>
</dbReference>
<gene>
    <name evidence="1" type="ORF">CP985_05830</name>
</gene>